<gene>
    <name evidence="8" type="ORF">EUGRSUZ_K03216</name>
</gene>
<feature type="domain" description="Phosphatidic acid phosphatase type 2/haloperoxidase" evidence="7">
    <location>
        <begin position="56"/>
        <end position="171"/>
    </location>
</feature>
<dbReference type="SMART" id="SM00014">
    <property type="entry name" value="acidPPc"/>
    <property type="match status" value="1"/>
</dbReference>
<dbReference type="OrthoDB" id="302705at2759"/>
<dbReference type="STRING" id="71139.A0A059A7K7"/>
<protein>
    <recommendedName>
        <fullName evidence="7">Phosphatidic acid phosphatase type 2/haloperoxidase domain-containing protein</fullName>
    </recommendedName>
</protein>
<dbReference type="GO" id="GO:0008195">
    <property type="term" value="F:phosphatidate phosphatase activity"/>
    <property type="evidence" value="ECO:0000318"/>
    <property type="project" value="GO_Central"/>
</dbReference>
<dbReference type="OMA" id="LTVYQHE"/>
<dbReference type="SUPFAM" id="SSF48317">
    <property type="entry name" value="Acid phosphatase/Vanadium-dependent haloperoxidase"/>
    <property type="match status" value="1"/>
</dbReference>
<dbReference type="Pfam" id="PF01569">
    <property type="entry name" value="PAP2"/>
    <property type="match status" value="1"/>
</dbReference>
<dbReference type="InterPro" id="IPR000326">
    <property type="entry name" value="PAP2/HPO"/>
</dbReference>
<proteinExistence type="predicted"/>
<sequence length="225" mass="25913">MPLPPLPPLKAVTVTHVRYHRGDRLGHFLAWISLVPVFISLGGFVSHFIFRRELQGIFFFLGLLVSQFISENIKAWVQQARPETCALLEMCDSHGWPSSHSSYMFFFATYYTLLIYRGIGLADTKNKPLACFLPWFLAVLTMYSRVYLGYHTVGQVFAGATLGSVIGWAWFWLVNTVFCRYFPAIEESAFGRRFYIKDTSHIPNVLKFEYDNARAARKNLEFKSN</sequence>
<evidence type="ECO:0000256" key="6">
    <source>
        <dbReference type="SAM" id="Phobius"/>
    </source>
</evidence>
<organism evidence="8">
    <name type="scientific">Eucalyptus grandis</name>
    <name type="common">Flooded gum</name>
    <dbReference type="NCBI Taxonomy" id="71139"/>
    <lineage>
        <taxon>Eukaryota</taxon>
        <taxon>Viridiplantae</taxon>
        <taxon>Streptophyta</taxon>
        <taxon>Embryophyta</taxon>
        <taxon>Tracheophyta</taxon>
        <taxon>Spermatophyta</taxon>
        <taxon>Magnoliopsida</taxon>
        <taxon>eudicotyledons</taxon>
        <taxon>Gunneridae</taxon>
        <taxon>Pentapetalae</taxon>
        <taxon>rosids</taxon>
        <taxon>malvids</taxon>
        <taxon>Myrtales</taxon>
        <taxon>Myrtaceae</taxon>
        <taxon>Myrtoideae</taxon>
        <taxon>Eucalypteae</taxon>
        <taxon>Eucalyptus</taxon>
    </lineage>
</organism>
<feature type="transmembrane region" description="Helical" evidence="6">
    <location>
        <begin position="103"/>
        <end position="122"/>
    </location>
</feature>
<feature type="transmembrane region" description="Helical" evidence="6">
    <location>
        <begin position="57"/>
        <end position="77"/>
    </location>
</feature>
<keyword evidence="2 6" id="KW-0812">Transmembrane</keyword>
<accession>A0A059A7K7</accession>
<dbReference type="KEGG" id="egr:104426542"/>
<dbReference type="InterPro" id="IPR039667">
    <property type="entry name" value="Dolichyldiphosphatase_PAP2"/>
</dbReference>
<dbReference type="Gene3D" id="1.20.144.10">
    <property type="entry name" value="Phosphatidic acid phosphatase type 2/haloperoxidase"/>
    <property type="match status" value="1"/>
</dbReference>
<dbReference type="InterPro" id="IPR036938">
    <property type="entry name" value="PAP2/HPO_sf"/>
</dbReference>
<feature type="transmembrane region" description="Helical" evidence="6">
    <location>
        <begin position="156"/>
        <end position="174"/>
    </location>
</feature>
<evidence type="ECO:0000313" key="8">
    <source>
        <dbReference type="EMBL" id="KCW49719.1"/>
    </source>
</evidence>
<evidence type="ECO:0000256" key="3">
    <source>
        <dbReference type="ARBA" id="ARBA00022801"/>
    </source>
</evidence>
<evidence type="ECO:0000256" key="4">
    <source>
        <dbReference type="ARBA" id="ARBA00022989"/>
    </source>
</evidence>
<evidence type="ECO:0000256" key="1">
    <source>
        <dbReference type="ARBA" id="ARBA00004141"/>
    </source>
</evidence>
<keyword evidence="3" id="KW-0378">Hydrolase</keyword>
<dbReference type="AlphaFoldDB" id="A0A059A7K7"/>
<dbReference type="PANTHER" id="PTHR11247">
    <property type="entry name" value="PALMITOYL-PROTEIN THIOESTERASE/DOLICHYLDIPHOSPHATASE 1"/>
    <property type="match status" value="1"/>
</dbReference>
<dbReference type="GO" id="GO:0006651">
    <property type="term" value="P:diacylglycerol biosynthetic process"/>
    <property type="evidence" value="ECO:0000318"/>
    <property type="project" value="GO_Central"/>
</dbReference>
<dbReference type="GO" id="GO:0009507">
    <property type="term" value="C:chloroplast"/>
    <property type="evidence" value="ECO:0000318"/>
    <property type="project" value="GO_Central"/>
</dbReference>
<dbReference type="FunCoup" id="A0A059A7K7">
    <property type="interactions" value="2840"/>
</dbReference>
<dbReference type="GO" id="GO:0016020">
    <property type="term" value="C:membrane"/>
    <property type="evidence" value="ECO:0007669"/>
    <property type="project" value="UniProtKB-SubCell"/>
</dbReference>
<feature type="transmembrane region" description="Helical" evidence="6">
    <location>
        <begin position="28"/>
        <end position="50"/>
    </location>
</feature>
<keyword evidence="4 6" id="KW-1133">Transmembrane helix</keyword>
<evidence type="ECO:0000259" key="7">
    <source>
        <dbReference type="SMART" id="SM00014"/>
    </source>
</evidence>
<feature type="transmembrane region" description="Helical" evidence="6">
    <location>
        <begin position="129"/>
        <end position="150"/>
    </location>
</feature>
<dbReference type="EMBL" id="KK198763">
    <property type="protein sequence ID" value="KCW49719.1"/>
    <property type="molecule type" value="Genomic_DNA"/>
</dbReference>
<dbReference type="CDD" id="cd03382">
    <property type="entry name" value="PAP2_dolichyldiphosphatase"/>
    <property type="match status" value="1"/>
</dbReference>
<reference evidence="8" key="1">
    <citation type="submission" date="2013-07" db="EMBL/GenBank/DDBJ databases">
        <title>The genome of Eucalyptus grandis.</title>
        <authorList>
            <person name="Schmutz J."/>
            <person name="Hayes R."/>
            <person name="Myburg A."/>
            <person name="Tuskan G."/>
            <person name="Grattapaglia D."/>
            <person name="Rokhsar D.S."/>
        </authorList>
    </citation>
    <scope>NUCLEOTIDE SEQUENCE</scope>
    <source>
        <tissue evidence="8">Leaf extractions</tissue>
    </source>
</reference>
<dbReference type="PANTHER" id="PTHR11247:SF1">
    <property type="entry name" value="DOLICHYLDIPHOSPHATASE 1"/>
    <property type="match status" value="1"/>
</dbReference>
<keyword evidence="5 6" id="KW-0472">Membrane</keyword>
<evidence type="ECO:0000256" key="2">
    <source>
        <dbReference type="ARBA" id="ARBA00022692"/>
    </source>
</evidence>
<comment type="subcellular location">
    <subcellularLocation>
        <location evidence="1">Membrane</location>
        <topology evidence="1">Multi-pass membrane protein</topology>
    </subcellularLocation>
</comment>
<dbReference type="Gramene" id="KCW49718">
    <property type="protein sequence ID" value="KCW49718"/>
    <property type="gene ID" value="EUGRSUZ_K03216"/>
</dbReference>
<evidence type="ECO:0000256" key="5">
    <source>
        <dbReference type="ARBA" id="ARBA00023136"/>
    </source>
</evidence>
<dbReference type="EMBL" id="KK198763">
    <property type="protein sequence ID" value="KCW49718.1"/>
    <property type="molecule type" value="Genomic_DNA"/>
</dbReference>
<dbReference type="eggNOG" id="KOG3146">
    <property type="taxonomic scope" value="Eukaryota"/>
</dbReference>
<dbReference type="Gramene" id="KCW49719">
    <property type="protein sequence ID" value="KCW49719"/>
    <property type="gene ID" value="EUGRSUZ_K03216"/>
</dbReference>
<name>A0A059A7K7_EUCGR</name>